<dbReference type="EMBL" id="MH790603">
    <property type="protein sequence ID" value="QBH80109.1"/>
    <property type="molecule type" value="Genomic_DNA"/>
</dbReference>
<organismHost>
    <name type="scientific">Homo sapiens</name>
    <name type="common">Human</name>
    <dbReference type="NCBI Taxonomy" id="9606"/>
</organismHost>
<accession>A0A481TFS3</accession>
<name>A0A481TFS3_HHV2</name>
<feature type="compositionally biased region" description="Pro residues" evidence="1">
    <location>
        <begin position="45"/>
        <end position="60"/>
    </location>
</feature>
<organism evidence="2">
    <name type="scientific">Human herpesvirus 2</name>
    <name type="common">HHV-2</name>
    <name type="synonym">Human herpes simplex virus 2</name>
    <dbReference type="NCBI Taxonomy" id="10310"/>
    <lineage>
        <taxon>Viruses</taxon>
        <taxon>Duplodnaviria</taxon>
        <taxon>Heunggongvirae</taxon>
        <taxon>Peploviricota</taxon>
        <taxon>Herviviricetes</taxon>
        <taxon>Herpesvirales</taxon>
        <taxon>Orthoherpesviridae</taxon>
        <taxon>Alphaherpesvirinae</taxon>
        <taxon>Simplexvirus</taxon>
        <taxon>Simplexvirus humanalpha2</taxon>
    </lineage>
</organism>
<evidence type="ECO:0000313" key="2">
    <source>
        <dbReference type="EMBL" id="QBH80109.1"/>
    </source>
</evidence>
<sequence length="85" mass="8957">MLVTLELSRALVPFFLALCSVRSMADTKAIYRIISRASANLASSNPPPSAPSSPSPPTPPGSEVLSSLVVSGYRAFMGLRCSCRT</sequence>
<evidence type="ECO:0000256" key="1">
    <source>
        <dbReference type="SAM" id="MobiDB-lite"/>
    </source>
</evidence>
<proteinExistence type="predicted"/>
<feature type="region of interest" description="Disordered" evidence="1">
    <location>
        <begin position="40"/>
        <end position="63"/>
    </location>
</feature>
<reference evidence="2" key="1">
    <citation type="submission" date="2018-08" db="EMBL/GenBank/DDBJ databases">
        <title>HSV2 whole genome sequences from clinical isolates.</title>
        <authorList>
            <person name="Roychoudhury P."/>
            <person name="Greninger A.L."/>
            <person name="Jerome K.R."/>
            <person name="Johnston C."/>
            <person name="Wald A."/>
            <person name="Xie H."/>
        </authorList>
    </citation>
    <scope>NUCLEOTIDE SEQUENCE</scope>
    <source>
        <strain evidence="2">2006-13869CAM</strain>
    </source>
</reference>
<protein>
    <submittedName>
        <fullName evidence="2">Uncharacterized protein</fullName>
    </submittedName>
</protein>